<reference evidence="4" key="1">
    <citation type="submission" date="2015-03" db="EMBL/GenBank/DDBJ databases">
        <title>Luteipulveratus halotolerans sp. nov., a novel actinobacterium (Dermacoccaceae) from Sarawak, Malaysia.</title>
        <authorList>
            <person name="Juboi H."/>
            <person name="Basik A."/>
            <person name="Shamsul S.S."/>
            <person name="Arnold P."/>
            <person name="Schmitt E.K."/>
            <person name="Sanglier J.-J."/>
            <person name="Yeo T."/>
        </authorList>
    </citation>
    <scope>NUCLEOTIDE SEQUENCE [LARGE SCALE GENOMIC DNA]</scope>
    <source>
        <strain evidence="4">C296001</strain>
    </source>
</reference>
<feature type="compositionally biased region" description="Low complexity" evidence="1">
    <location>
        <begin position="85"/>
        <end position="112"/>
    </location>
</feature>
<dbReference type="STRING" id="1631356.VV01_20925"/>
<dbReference type="Pfam" id="PF14110">
    <property type="entry name" value="DUF4282"/>
    <property type="match status" value="1"/>
</dbReference>
<feature type="transmembrane region" description="Helical" evidence="2">
    <location>
        <begin position="192"/>
        <end position="214"/>
    </location>
</feature>
<dbReference type="EMBL" id="LAIR01000002">
    <property type="protein sequence ID" value="KNX39036.1"/>
    <property type="molecule type" value="Genomic_DNA"/>
</dbReference>
<dbReference type="Proteomes" id="UP000037397">
    <property type="component" value="Unassembled WGS sequence"/>
</dbReference>
<comment type="caution">
    <text evidence="3">The sequence shown here is derived from an EMBL/GenBank/DDBJ whole genome shotgun (WGS) entry which is preliminary data.</text>
</comment>
<feature type="region of interest" description="Disordered" evidence="1">
    <location>
        <begin position="1"/>
        <end position="112"/>
    </location>
</feature>
<gene>
    <name evidence="3" type="ORF">VV01_20925</name>
</gene>
<keyword evidence="4" id="KW-1185">Reference proteome</keyword>
<dbReference type="InterPro" id="IPR025557">
    <property type="entry name" value="DUF4282"/>
</dbReference>
<evidence type="ECO:0000256" key="2">
    <source>
        <dbReference type="SAM" id="Phobius"/>
    </source>
</evidence>
<dbReference type="OrthoDB" id="5149821at2"/>
<organism evidence="3 4">
    <name type="scientific">Luteipulveratus halotolerans</name>
    <dbReference type="NCBI Taxonomy" id="1631356"/>
    <lineage>
        <taxon>Bacteria</taxon>
        <taxon>Bacillati</taxon>
        <taxon>Actinomycetota</taxon>
        <taxon>Actinomycetes</taxon>
        <taxon>Micrococcales</taxon>
        <taxon>Dermacoccaceae</taxon>
        <taxon>Luteipulveratus</taxon>
    </lineage>
</organism>
<keyword evidence="2" id="KW-0812">Transmembrane</keyword>
<keyword evidence="2" id="KW-1133">Transmembrane helix</keyword>
<evidence type="ECO:0000313" key="3">
    <source>
        <dbReference type="EMBL" id="KNX39036.1"/>
    </source>
</evidence>
<evidence type="ECO:0008006" key="5">
    <source>
        <dbReference type="Google" id="ProtNLM"/>
    </source>
</evidence>
<sequence length="223" mass="23267">MSSPTNGSWNDTPDSSGPNPQYPGYNQGSGFGQSQGQGQPQSIGQGFEQQGGFGQPAGAGRPSEGQQDQTSIGQDFGQQQGGFDQGQHGSYDQGQQGYGQPQQQGGFGQQAAGSAGAAVQGAGDGIGDLFSDFQFKKGLTEKIASLAFLLTVVWAVIRFVRTLAHAWGSQDFGTESVKNMGGFEAFMTTLEALASLVLTVAIIRIVLELAVNVARIAKARARD</sequence>
<proteinExistence type="predicted"/>
<evidence type="ECO:0000313" key="4">
    <source>
        <dbReference type="Proteomes" id="UP000037397"/>
    </source>
</evidence>
<accession>A0A0L6CMM6</accession>
<name>A0A0L6CMM6_9MICO</name>
<dbReference type="PATRIC" id="fig|1631356.3.peg.4209"/>
<feature type="compositionally biased region" description="Polar residues" evidence="1">
    <location>
        <begin position="1"/>
        <end position="19"/>
    </location>
</feature>
<feature type="transmembrane region" description="Helical" evidence="2">
    <location>
        <begin position="143"/>
        <end position="160"/>
    </location>
</feature>
<keyword evidence="2" id="KW-0472">Membrane</keyword>
<dbReference type="RefSeq" id="WP_050671582.1">
    <property type="nucleotide sequence ID" value="NZ_LAIR01000002.1"/>
</dbReference>
<protein>
    <recommendedName>
        <fullName evidence="5">DUF4282 domain-containing protein</fullName>
    </recommendedName>
</protein>
<feature type="compositionally biased region" description="Low complexity" evidence="1">
    <location>
        <begin position="36"/>
        <end position="48"/>
    </location>
</feature>
<dbReference type="AlphaFoldDB" id="A0A0L6CMM6"/>
<evidence type="ECO:0000256" key="1">
    <source>
        <dbReference type="SAM" id="MobiDB-lite"/>
    </source>
</evidence>